<evidence type="ECO:0000313" key="4">
    <source>
        <dbReference type="EMBL" id="GAJ11024.1"/>
    </source>
</evidence>
<comment type="caution">
    <text evidence="4">The sequence shown here is derived from an EMBL/GenBank/DDBJ whole genome shotgun (WGS) entry which is preliminary data.</text>
</comment>
<proteinExistence type="predicted"/>
<evidence type="ECO:0000259" key="3">
    <source>
        <dbReference type="Pfam" id="PF08541"/>
    </source>
</evidence>
<accession>X1U0L1</accession>
<name>X1U0L1_9ZZZZ</name>
<sequence>MLNNLKDKLEIPEEKMALSREVLRLYGNTSSVSIGIVGKILMDEDVKRGDWGLVVSLGAGLAAGATLLHWGE</sequence>
<reference evidence="4" key="1">
    <citation type="journal article" date="2014" name="Front. Microbiol.">
        <title>High frequency of phylogenetically diverse reductive dehalogenase-homologous genes in deep subseafloor sedimentary metagenomes.</title>
        <authorList>
            <person name="Kawai M."/>
            <person name="Futagami T."/>
            <person name="Toyoda A."/>
            <person name="Takaki Y."/>
            <person name="Nishi S."/>
            <person name="Hori S."/>
            <person name="Arai W."/>
            <person name="Tsubouchi T."/>
            <person name="Morono Y."/>
            <person name="Uchiyama I."/>
            <person name="Ito T."/>
            <person name="Fujiyama A."/>
            <person name="Inagaki F."/>
            <person name="Takami H."/>
        </authorList>
    </citation>
    <scope>NUCLEOTIDE SEQUENCE</scope>
    <source>
        <strain evidence="4">Expedition CK06-06</strain>
    </source>
</reference>
<feature type="domain" description="Beta-ketoacyl-[acyl-carrier-protein] synthase III C-terminal" evidence="3">
    <location>
        <begin position="1"/>
        <end position="70"/>
    </location>
</feature>
<evidence type="ECO:0000256" key="2">
    <source>
        <dbReference type="SAM" id="Phobius"/>
    </source>
</evidence>
<dbReference type="Pfam" id="PF08541">
    <property type="entry name" value="ACP_syn_III_C"/>
    <property type="match status" value="1"/>
</dbReference>
<keyword evidence="2" id="KW-0472">Membrane</keyword>
<dbReference type="EMBL" id="BARW01034870">
    <property type="protein sequence ID" value="GAJ11024.1"/>
    <property type="molecule type" value="Genomic_DNA"/>
</dbReference>
<dbReference type="Gene3D" id="3.40.47.10">
    <property type="match status" value="1"/>
</dbReference>
<keyword evidence="1" id="KW-0808">Transferase</keyword>
<gene>
    <name evidence="4" type="ORF">S12H4_54533</name>
</gene>
<dbReference type="InterPro" id="IPR013747">
    <property type="entry name" value="ACP_syn_III_C"/>
</dbReference>
<organism evidence="4">
    <name type="scientific">marine sediment metagenome</name>
    <dbReference type="NCBI Taxonomy" id="412755"/>
    <lineage>
        <taxon>unclassified sequences</taxon>
        <taxon>metagenomes</taxon>
        <taxon>ecological metagenomes</taxon>
    </lineage>
</organism>
<feature type="transmembrane region" description="Helical" evidence="2">
    <location>
        <begin position="51"/>
        <end position="70"/>
    </location>
</feature>
<keyword evidence="2" id="KW-0812">Transmembrane</keyword>
<dbReference type="SUPFAM" id="SSF53901">
    <property type="entry name" value="Thiolase-like"/>
    <property type="match status" value="1"/>
</dbReference>
<dbReference type="AlphaFoldDB" id="X1U0L1"/>
<dbReference type="GO" id="GO:0016746">
    <property type="term" value="F:acyltransferase activity"/>
    <property type="evidence" value="ECO:0007669"/>
    <property type="project" value="InterPro"/>
</dbReference>
<dbReference type="InterPro" id="IPR016039">
    <property type="entry name" value="Thiolase-like"/>
</dbReference>
<keyword evidence="2" id="KW-1133">Transmembrane helix</keyword>
<protein>
    <recommendedName>
        <fullName evidence="3">Beta-ketoacyl-[acyl-carrier-protein] synthase III C-terminal domain-containing protein</fullName>
    </recommendedName>
</protein>
<evidence type="ECO:0000256" key="1">
    <source>
        <dbReference type="ARBA" id="ARBA00022679"/>
    </source>
</evidence>